<dbReference type="RefSeq" id="WP_269607667.1">
    <property type="nucleotide sequence ID" value="NZ_JAPWIJ010000010.1"/>
</dbReference>
<evidence type="ECO:0000256" key="1">
    <source>
        <dbReference type="SAM" id="MobiDB-lite"/>
    </source>
</evidence>
<gene>
    <name evidence="3" type="ORF">O4220_22240</name>
</gene>
<keyword evidence="4" id="KW-1185">Reference proteome</keyword>
<evidence type="ECO:0000259" key="2">
    <source>
        <dbReference type="Pfam" id="PF24731"/>
    </source>
</evidence>
<reference evidence="3" key="1">
    <citation type="submission" date="2022-12" db="EMBL/GenBank/DDBJ databases">
        <authorList>
            <person name="Krivoruchko A.V."/>
            <person name="Elkin A."/>
        </authorList>
    </citation>
    <scope>NUCLEOTIDE SEQUENCE</scope>
    <source>
        <strain evidence="3">IEGM 1391</strain>
    </source>
</reference>
<evidence type="ECO:0000313" key="4">
    <source>
        <dbReference type="Proteomes" id="UP001081071"/>
    </source>
</evidence>
<dbReference type="EMBL" id="JAPWIJ010000010">
    <property type="protein sequence ID" value="MCZ4521243.1"/>
    <property type="molecule type" value="Genomic_DNA"/>
</dbReference>
<organism evidence="3 4">
    <name type="scientific">Rhodococcus ruber</name>
    <dbReference type="NCBI Taxonomy" id="1830"/>
    <lineage>
        <taxon>Bacteria</taxon>
        <taxon>Bacillati</taxon>
        <taxon>Actinomycetota</taxon>
        <taxon>Actinomycetes</taxon>
        <taxon>Mycobacteriales</taxon>
        <taxon>Nocardiaceae</taxon>
        <taxon>Rhodococcus</taxon>
    </lineage>
</organism>
<accession>A0ABT4MJS3</accession>
<name>A0ABT4MJS3_9NOCA</name>
<feature type="domain" description="DUF7683" evidence="2">
    <location>
        <begin position="25"/>
        <end position="98"/>
    </location>
</feature>
<sequence>MAERLRSREDEDLPNRSHQEPRDGMWYLESYNDRTDLIADSYLLTAITGDEIRELIDVDESELPLEMGPYPVALADVPKFAKYIEGDFKVSSDNEYFIGLFTD</sequence>
<proteinExistence type="predicted"/>
<comment type="caution">
    <text evidence="3">The sequence shown here is derived from an EMBL/GenBank/DDBJ whole genome shotgun (WGS) entry which is preliminary data.</text>
</comment>
<dbReference type="Pfam" id="PF24731">
    <property type="entry name" value="DUF7683"/>
    <property type="match status" value="1"/>
</dbReference>
<dbReference type="InterPro" id="IPR056100">
    <property type="entry name" value="DUF7683"/>
</dbReference>
<dbReference type="Proteomes" id="UP001081071">
    <property type="component" value="Unassembled WGS sequence"/>
</dbReference>
<feature type="region of interest" description="Disordered" evidence="1">
    <location>
        <begin position="1"/>
        <end position="21"/>
    </location>
</feature>
<protein>
    <recommendedName>
        <fullName evidence="2">DUF7683 domain-containing protein</fullName>
    </recommendedName>
</protein>
<evidence type="ECO:0000313" key="3">
    <source>
        <dbReference type="EMBL" id="MCZ4521243.1"/>
    </source>
</evidence>